<proteinExistence type="inferred from homology"/>
<keyword evidence="7 11" id="KW-1133">Transmembrane helix</keyword>
<dbReference type="PANTHER" id="PTHR30012:SF0">
    <property type="entry name" value="TYPE II SECRETION SYSTEM PROTEIN F-RELATED"/>
    <property type="match status" value="1"/>
</dbReference>
<feature type="transmembrane region" description="Helical" evidence="11">
    <location>
        <begin position="215"/>
        <end position="242"/>
    </location>
</feature>
<dbReference type="GO" id="GO:0005886">
    <property type="term" value="C:plasma membrane"/>
    <property type="evidence" value="ECO:0007669"/>
    <property type="project" value="UniProtKB-SubCell"/>
</dbReference>
<keyword evidence="4" id="KW-1003">Cell membrane</keyword>
<keyword evidence="6 9" id="KW-0812">Transmembrane</keyword>
<evidence type="ECO:0000256" key="5">
    <source>
        <dbReference type="ARBA" id="ARBA00022519"/>
    </source>
</evidence>
<dbReference type="InterPro" id="IPR003004">
    <property type="entry name" value="GspF/PilC"/>
</dbReference>
<dbReference type="PROSITE" id="PS00874">
    <property type="entry name" value="T2SP_F"/>
    <property type="match status" value="1"/>
</dbReference>
<evidence type="ECO:0000256" key="2">
    <source>
        <dbReference type="ARBA" id="ARBA00005745"/>
    </source>
</evidence>
<feature type="domain" description="Type II secretion system protein GspF" evidence="12">
    <location>
        <begin position="73"/>
        <end position="196"/>
    </location>
</feature>
<dbReference type="Proteomes" id="UP000238762">
    <property type="component" value="Unassembled WGS sequence"/>
</dbReference>
<keyword evidence="14" id="KW-1185">Reference proteome</keyword>
<evidence type="ECO:0000313" key="13">
    <source>
        <dbReference type="EMBL" id="PSB01565.1"/>
    </source>
</evidence>
<reference evidence="13 14" key="1">
    <citation type="submission" date="2018-02" db="EMBL/GenBank/DDBJ databases">
        <authorList>
            <person name="Cohen D.B."/>
            <person name="Kent A.D."/>
        </authorList>
    </citation>
    <scope>NUCLEOTIDE SEQUENCE [LARGE SCALE GENOMIC DNA]</scope>
    <source>
        <strain evidence="13 14">CCAP 1448/3</strain>
    </source>
</reference>
<evidence type="ECO:0000256" key="11">
    <source>
        <dbReference type="SAM" id="Phobius"/>
    </source>
</evidence>
<evidence type="ECO:0000256" key="7">
    <source>
        <dbReference type="ARBA" id="ARBA00022989"/>
    </source>
</evidence>
<keyword evidence="5" id="KW-0997">Cell inner membrane</keyword>
<dbReference type="InterPro" id="IPR001992">
    <property type="entry name" value="T2SS_GspF/T4SS_PilC_CS"/>
</dbReference>
<evidence type="ECO:0000256" key="9">
    <source>
        <dbReference type="RuleBase" id="RU003923"/>
    </source>
</evidence>
<evidence type="ECO:0000313" key="14">
    <source>
        <dbReference type="Proteomes" id="UP000238762"/>
    </source>
</evidence>
<comment type="subcellular location">
    <subcellularLocation>
        <location evidence="1">Cell inner membrane</location>
        <topology evidence="1">Multi-pass membrane protein</topology>
    </subcellularLocation>
    <subcellularLocation>
        <location evidence="9">Cell membrane</location>
        <topology evidence="9">Multi-pass membrane protein</topology>
    </subcellularLocation>
</comment>
<comment type="caution">
    <text evidence="13">The sequence shown here is derived from an EMBL/GenBank/DDBJ whole genome shotgun (WGS) entry which is preliminary data.</text>
</comment>
<feature type="domain" description="Type II secretion system protein GspF" evidence="12">
    <location>
        <begin position="277"/>
        <end position="399"/>
    </location>
</feature>
<dbReference type="PANTHER" id="PTHR30012">
    <property type="entry name" value="GENERAL SECRETION PATHWAY PROTEIN"/>
    <property type="match status" value="1"/>
</dbReference>
<dbReference type="Gene3D" id="1.20.81.30">
    <property type="entry name" value="Type II secretion system (T2SS), domain F"/>
    <property type="match status" value="2"/>
</dbReference>
<dbReference type="RefSeq" id="WP_106289975.1">
    <property type="nucleotide sequence ID" value="NZ_CAWNTC010000130.1"/>
</dbReference>
<dbReference type="InterPro" id="IPR018076">
    <property type="entry name" value="T2SS_GspF_dom"/>
</dbReference>
<evidence type="ECO:0000256" key="1">
    <source>
        <dbReference type="ARBA" id="ARBA00004429"/>
    </source>
</evidence>
<dbReference type="PRINTS" id="PR00812">
    <property type="entry name" value="BCTERIALGSPF"/>
</dbReference>
<evidence type="ECO:0000256" key="3">
    <source>
        <dbReference type="ARBA" id="ARBA00022448"/>
    </source>
</evidence>
<dbReference type="InterPro" id="IPR042094">
    <property type="entry name" value="T2SS_GspF_sf"/>
</dbReference>
<name>A0A2T1BZW4_9CYAN</name>
<keyword evidence="3 9" id="KW-0813">Transport</keyword>
<evidence type="ECO:0000256" key="6">
    <source>
        <dbReference type="ARBA" id="ARBA00022692"/>
    </source>
</evidence>
<evidence type="ECO:0000259" key="12">
    <source>
        <dbReference type="Pfam" id="PF00482"/>
    </source>
</evidence>
<reference evidence="13 14" key="2">
    <citation type="submission" date="2018-03" db="EMBL/GenBank/DDBJ databases">
        <title>The ancient ancestry and fast evolution of plastids.</title>
        <authorList>
            <person name="Moore K.R."/>
            <person name="Magnabosco C."/>
            <person name="Momper L."/>
            <person name="Gold D.A."/>
            <person name="Bosak T."/>
            <person name="Fournier G.P."/>
        </authorList>
    </citation>
    <scope>NUCLEOTIDE SEQUENCE [LARGE SCALE GENOMIC DNA]</scope>
    <source>
        <strain evidence="13 14">CCAP 1448/3</strain>
    </source>
</reference>
<dbReference type="AlphaFoldDB" id="A0A2T1BZW4"/>
<dbReference type="FunFam" id="1.20.81.30:FF:000001">
    <property type="entry name" value="Type II secretion system protein F"/>
    <property type="match status" value="2"/>
</dbReference>
<evidence type="ECO:0000256" key="10">
    <source>
        <dbReference type="SAM" id="MobiDB-lite"/>
    </source>
</evidence>
<gene>
    <name evidence="13" type="ORF">C7B64_17680</name>
</gene>
<feature type="region of interest" description="Disordered" evidence="10">
    <location>
        <begin position="1"/>
        <end position="20"/>
    </location>
</feature>
<keyword evidence="8 11" id="KW-0472">Membrane</keyword>
<dbReference type="GO" id="GO:0009306">
    <property type="term" value="P:protein secretion"/>
    <property type="evidence" value="ECO:0007669"/>
    <property type="project" value="InterPro"/>
</dbReference>
<feature type="transmembrane region" description="Helical" evidence="11">
    <location>
        <begin position="380"/>
        <end position="404"/>
    </location>
</feature>
<evidence type="ECO:0000256" key="8">
    <source>
        <dbReference type="ARBA" id="ARBA00023136"/>
    </source>
</evidence>
<accession>A0A2T1BZW4</accession>
<sequence length="408" mass="44822">MPTYIADVRDSSGKSKKEKINADNLRKAREKLTGKGLRVTTIKKTQSFDISQIKMDDINAALSSVKVKDRAIFSRQFAAMVNAGVAMVRALAILAEQCSNPKMKKALLEIGLEVQQGTNLSDAMRKHPDCFDKLYYSLVQAGEVGGVLDEVLNRLAKFLEDRARLQNQIKSAMAYPVTVGVLALLVFLGMTMFLIPVFAKIFQDLNAPLPPLTVVMLAISGFLRSPWLFVLIVGIIAAVIAFQQFYKTPAGRLTIDRLLLKLPLFGDLNEKSCVAIFCRTFGTLTRSGVPILLSLEIVGDTASNQVIANAIDSSRREVQQGGMLSLALQKEQVFPPLAIQMMSIGEETGELDSMLMKVADFYEDEVEQAVKALTSILEPLMMVVLGAMVGVILLSMYLPMFSIFDKLG</sequence>
<feature type="transmembrane region" description="Helical" evidence="11">
    <location>
        <begin position="172"/>
        <end position="195"/>
    </location>
</feature>
<feature type="compositionally biased region" description="Basic and acidic residues" evidence="10">
    <location>
        <begin position="7"/>
        <end position="20"/>
    </location>
</feature>
<dbReference type="Pfam" id="PF00482">
    <property type="entry name" value="T2SSF"/>
    <property type="match status" value="2"/>
</dbReference>
<organism evidence="13 14">
    <name type="scientific">Merismopedia glauca CCAP 1448/3</name>
    <dbReference type="NCBI Taxonomy" id="1296344"/>
    <lineage>
        <taxon>Bacteria</taxon>
        <taxon>Bacillati</taxon>
        <taxon>Cyanobacteriota</taxon>
        <taxon>Cyanophyceae</taxon>
        <taxon>Synechococcales</taxon>
        <taxon>Merismopediaceae</taxon>
        <taxon>Merismopedia</taxon>
    </lineage>
</organism>
<dbReference type="OrthoDB" id="9805682at2"/>
<dbReference type="EMBL" id="PVWJ01000100">
    <property type="protein sequence ID" value="PSB01565.1"/>
    <property type="molecule type" value="Genomic_DNA"/>
</dbReference>
<evidence type="ECO:0000256" key="4">
    <source>
        <dbReference type="ARBA" id="ARBA00022475"/>
    </source>
</evidence>
<comment type="similarity">
    <text evidence="2 9">Belongs to the GSP F family.</text>
</comment>
<protein>
    <submittedName>
        <fullName evidence="13">Pilus assembly protein PilC</fullName>
    </submittedName>
</protein>